<dbReference type="Proteomes" id="UP000790347">
    <property type="component" value="Unassembled WGS sequence"/>
</dbReference>
<proteinExistence type="predicted"/>
<protein>
    <submittedName>
        <fullName evidence="3">Uncharacterized protein</fullName>
    </submittedName>
</protein>
<keyword evidence="4" id="KW-1185">Reference proteome</keyword>
<reference evidence="3" key="1">
    <citation type="submission" date="2013-05" db="EMBL/GenBank/DDBJ databases">
        <authorList>
            <person name="Yim A.K.Y."/>
            <person name="Chan T.F."/>
            <person name="Ji K.M."/>
            <person name="Liu X.Y."/>
            <person name="Zhou J.W."/>
            <person name="Li R.Q."/>
            <person name="Yang K.Y."/>
            <person name="Li J."/>
            <person name="Li M."/>
            <person name="Law P.T.W."/>
            <person name="Wu Y.L."/>
            <person name="Cai Z.L."/>
            <person name="Qin H."/>
            <person name="Bao Y."/>
            <person name="Leung R.K.K."/>
            <person name="Ng P.K.S."/>
            <person name="Zou J."/>
            <person name="Zhong X.J."/>
            <person name="Ran P.X."/>
            <person name="Zhong N.S."/>
            <person name="Liu Z.G."/>
            <person name="Tsui S.K.W."/>
        </authorList>
    </citation>
    <scope>NUCLEOTIDE SEQUENCE</scope>
    <source>
        <strain evidence="3">Derf</strain>
        <tissue evidence="3">Whole organism</tissue>
    </source>
</reference>
<comment type="caution">
    <text evidence="3">The sequence shown here is derived from an EMBL/GenBank/DDBJ whole genome shotgun (WGS) entry which is preliminary data.</text>
</comment>
<reference evidence="3" key="2">
    <citation type="journal article" date="2022" name="Res Sq">
        <title>Comparative Genomics Reveals Insights into the Divergent Evolution of Astigmatic Mites and Household Pest Adaptations.</title>
        <authorList>
            <person name="Xiong Q."/>
            <person name="Wan A.T.-Y."/>
            <person name="Liu X.-Y."/>
            <person name="Fung C.S.-H."/>
            <person name="Xiao X."/>
            <person name="Malainual N."/>
            <person name="Hou J."/>
            <person name="Wang L."/>
            <person name="Wang M."/>
            <person name="Yang K."/>
            <person name="Cui Y."/>
            <person name="Leung E."/>
            <person name="Nong W."/>
            <person name="Shin S.-K."/>
            <person name="Au S."/>
            <person name="Jeong K.Y."/>
            <person name="Chew F.T."/>
            <person name="Hui J."/>
            <person name="Leung T.F."/>
            <person name="Tungtrongchitr A."/>
            <person name="Zhong N."/>
            <person name="Liu Z."/>
            <person name="Tsui S."/>
        </authorList>
    </citation>
    <scope>NUCLEOTIDE SEQUENCE</scope>
    <source>
        <strain evidence="3">Derf</strain>
        <tissue evidence="3">Whole organism</tissue>
    </source>
</reference>
<gene>
    <name evidence="3" type="ORF">DERF_014643</name>
</gene>
<keyword evidence="2" id="KW-0472">Membrane</keyword>
<organism evidence="3 4">
    <name type="scientific">Dermatophagoides farinae</name>
    <name type="common">American house dust mite</name>
    <dbReference type="NCBI Taxonomy" id="6954"/>
    <lineage>
        <taxon>Eukaryota</taxon>
        <taxon>Metazoa</taxon>
        <taxon>Ecdysozoa</taxon>
        <taxon>Arthropoda</taxon>
        <taxon>Chelicerata</taxon>
        <taxon>Arachnida</taxon>
        <taxon>Acari</taxon>
        <taxon>Acariformes</taxon>
        <taxon>Sarcoptiformes</taxon>
        <taxon>Astigmata</taxon>
        <taxon>Psoroptidia</taxon>
        <taxon>Analgoidea</taxon>
        <taxon>Pyroglyphidae</taxon>
        <taxon>Dermatophagoidinae</taxon>
        <taxon>Dermatophagoides</taxon>
    </lineage>
</organism>
<feature type="compositionally biased region" description="Low complexity" evidence="1">
    <location>
        <begin position="115"/>
        <end position="136"/>
    </location>
</feature>
<accession>A0A922KTG6</accession>
<evidence type="ECO:0000313" key="4">
    <source>
        <dbReference type="Proteomes" id="UP000790347"/>
    </source>
</evidence>
<evidence type="ECO:0000313" key="3">
    <source>
        <dbReference type="EMBL" id="KAH9493918.1"/>
    </source>
</evidence>
<keyword evidence="2" id="KW-1133">Transmembrane helix</keyword>
<evidence type="ECO:0000256" key="1">
    <source>
        <dbReference type="SAM" id="MobiDB-lite"/>
    </source>
</evidence>
<dbReference type="AlphaFoldDB" id="A0A922KTG6"/>
<keyword evidence="2" id="KW-0812">Transmembrane</keyword>
<feature type="compositionally biased region" description="Low complexity" evidence="1">
    <location>
        <begin position="151"/>
        <end position="162"/>
    </location>
</feature>
<feature type="transmembrane region" description="Helical" evidence="2">
    <location>
        <begin position="12"/>
        <end position="29"/>
    </location>
</feature>
<feature type="region of interest" description="Disordered" evidence="1">
    <location>
        <begin position="115"/>
        <end position="173"/>
    </location>
</feature>
<dbReference type="EMBL" id="ASGP02000008">
    <property type="protein sequence ID" value="KAH9493918.1"/>
    <property type="molecule type" value="Genomic_DNA"/>
</dbReference>
<sequence length="228" mass="25804">MKNIFVLITTGIWWSSLFFISFISLFQHYSTYPMPQMRICIQSIDPTRLPSQCIYCKSRTFPITVRMCTGNSYLPARMTLNEASCLITTCRKQLPRYPPEPYSYIRPMANNNIGYNNNNNHNNYNSHNNNNAMHNDPINDDDDDNDHSNDHTNGSNGIDDVGGNNGGNDIMEHPSTTIINKIRKPAKFFLGKPQKIQTSTITQPLQLPAAASFRRNSFHISSHSAAVS</sequence>
<name>A0A922KTG6_DERFA</name>
<evidence type="ECO:0000256" key="2">
    <source>
        <dbReference type="SAM" id="Phobius"/>
    </source>
</evidence>